<reference evidence="10 11" key="1">
    <citation type="submission" date="2018-01" db="EMBL/GenBank/DDBJ databases">
        <title>Metagenomic assembled genomes from two thermal pools in the Uzon Caldera, Kamchatka, Russia.</title>
        <authorList>
            <person name="Wilkins L."/>
            <person name="Ettinger C."/>
        </authorList>
    </citation>
    <scope>NUCLEOTIDE SEQUENCE [LARGE SCALE GENOMIC DNA]</scope>
    <source>
        <strain evidence="10">ARK-04</strain>
    </source>
</reference>
<dbReference type="AlphaFoldDB" id="A0A2N7QEW2"/>
<evidence type="ECO:0000256" key="3">
    <source>
        <dbReference type="ARBA" id="ARBA00022448"/>
    </source>
</evidence>
<dbReference type="GO" id="GO:0005886">
    <property type="term" value="C:plasma membrane"/>
    <property type="evidence" value="ECO:0007669"/>
    <property type="project" value="UniProtKB-SubCell"/>
</dbReference>
<evidence type="ECO:0000256" key="4">
    <source>
        <dbReference type="ARBA" id="ARBA00022475"/>
    </source>
</evidence>
<dbReference type="Proteomes" id="UP000235619">
    <property type="component" value="Unassembled WGS sequence"/>
</dbReference>
<comment type="subcellular location">
    <subcellularLocation>
        <location evidence="1">Cell membrane</location>
        <topology evidence="1">Multi-pass membrane protein</topology>
    </subcellularLocation>
</comment>
<comment type="caution">
    <text evidence="10">The sequence shown here is derived from an EMBL/GenBank/DDBJ whole genome shotgun (WGS) entry which is preliminary data.</text>
</comment>
<feature type="transmembrane region" description="Helical" evidence="9">
    <location>
        <begin position="99"/>
        <end position="122"/>
    </location>
</feature>
<evidence type="ECO:0000313" key="10">
    <source>
        <dbReference type="EMBL" id="PMP97230.1"/>
    </source>
</evidence>
<keyword evidence="7" id="KW-0406">Ion transport</keyword>
<name>A0A2N7QEW2_9BACT</name>
<evidence type="ECO:0008006" key="12">
    <source>
        <dbReference type="Google" id="ProtNLM"/>
    </source>
</evidence>
<evidence type="ECO:0000256" key="2">
    <source>
        <dbReference type="ARBA" id="ARBA00009137"/>
    </source>
</evidence>
<dbReference type="PANTHER" id="PTHR32024">
    <property type="entry name" value="TRK SYSTEM POTASSIUM UPTAKE PROTEIN TRKG-RELATED"/>
    <property type="match status" value="1"/>
</dbReference>
<evidence type="ECO:0000256" key="1">
    <source>
        <dbReference type="ARBA" id="ARBA00004651"/>
    </source>
</evidence>
<feature type="transmembrane region" description="Helical" evidence="9">
    <location>
        <begin position="55"/>
        <end position="79"/>
    </location>
</feature>
<organism evidence="10 11">
    <name type="scientific">Thermodesulfobacterium geofontis</name>
    <dbReference type="NCBI Taxonomy" id="1295609"/>
    <lineage>
        <taxon>Bacteria</taxon>
        <taxon>Pseudomonadati</taxon>
        <taxon>Thermodesulfobacteriota</taxon>
        <taxon>Thermodesulfobacteria</taxon>
        <taxon>Thermodesulfobacteriales</taxon>
        <taxon>Thermodesulfobacteriaceae</taxon>
        <taxon>Thermodesulfobacterium</taxon>
    </lineage>
</organism>
<gene>
    <name evidence="10" type="ORF">C0169_03650</name>
</gene>
<protein>
    <recommendedName>
        <fullName evidence="12">TrkH family potassium uptake protein</fullName>
    </recommendedName>
</protein>
<dbReference type="InterPro" id="IPR003445">
    <property type="entry name" value="Cat_transpt"/>
</dbReference>
<evidence type="ECO:0000256" key="7">
    <source>
        <dbReference type="ARBA" id="ARBA00023065"/>
    </source>
</evidence>
<proteinExistence type="inferred from homology"/>
<keyword evidence="3" id="KW-0813">Transport</keyword>
<dbReference type="GO" id="GO:0008324">
    <property type="term" value="F:monoatomic cation transmembrane transporter activity"/>
    <property type="evidence" value="ECO:0007669"/>
    <property type="project" value="InterPro"/>
</dbReference>
<evidence type="ECO:0000256" key="8">
    <source>
        <dbReference type="ARBA" id="ARBA00023136"/>
    </source>
</evidence>
<comment type="similarity">
    <text evidence="2">Belongs to the TrkH potassium transport family.</text>
</comment>
<evidence type="ECO:0000256" key="6">
    <source>
        <dbReference type="ARBA" id="ARBA00022989"/>
    </source>
</evidence>
<evidence type="ECO:0000256" key="5">
    <source>
        <dbReference type="ARBA" id="ARBA00022692"/>
    </source>
</evidence>
<evidence type="ECO:0000313" key="11">
    <source>
        <dbReference type="Proteomes" id="UP000235619"/>
    </source>
</evidence>
<evidence type="ECO:0000256" key="9">
    <source>
        <dbReference type="SAM" id="Phobius"/>
    </source>
</evidence>
<feature type="transmembrane region" description="Helical" evidence="9">
    <location>
        <begin position="31"/>
        <end position="48"/>
    </location>
</feature>
<keyword evidence="6 9" id="KW-1133">Transmembrane helix</keyword>
<dbReference type="PANTHER" id="PTHR32024:SF2">
    <property type="entry name" value="TRK SYSTEM POTASSIUM UPTAKE PROTEIN TRKG-RELATED"/>
    <property type="match status" value="1"/>
</dbReference>
<sequence>MYIGGMGWIYLIHPKDIIVIKMGEKVIEPEIIISITGFALLYLFYMDYSKHYSYFFFGLDIITALSSTVSALSSTGPALGSAGPTTTYAPFPTSVKWILAFYMLIGRLEYYTVLIFFVPAFWKK</sequence>
<keyword evidence="8 9" id="KW-0472">Membrane</keyword>
<dbReference type="EMBL" id="PNJD01000219">
    <property type="protein sequence ID" value="PMP97230.1"/>
    <property type="molecule type" value="Genomic_DNA"/>
</dbReference>
<dbReference type="Pfam" id="PF02386">
    <property type="entry name" value="TrkH"/>
    <property type="match status" value="1"/>
</dbReference>
<dbReference type="GO" id="GO:0030001">
    <property type="term" value="P:metal ion transport"/>
    <property type="evidence" value="ECO:0007669"/>
    <property type="project" value="UniProtKB-ARBA"/>
</dbReference>
<keyword evidence="5 9" id="KW-0812">Transmembrane</keyword>
<keyword evidence="4" id="KW-1003">Cell membrane</keyword>
<accession>A0A2N7QEW2</accession>